<comment type="caution">
    <text evidence="9">The sequence shown here is derived from an EMBL/GenBank/DDBJ whole genome shotgun (WGS) entry which is preliminary data.</text>
</comment>
<keyword evidence="4 8" id="KW-0812">Transmembrane</keyword>
<organism evidence="9 10">
    <name type="scientific">Coptotermes formosanus</name>
    <name type="common">Formosan subterranean termite</name>
    <dbReference type="NCBI Taxonomy" id="36987"/>
    <lineage>
        <taxon>Eukaryota</taxon>
        <taxon>Metazoa</taxon>
        <taxon>Ecdysozoa</taxon>
        <taxon>Arthropoda</taxon>
        <taxon>Hexapoda</taxon>
        <taxon>Insecta</taxon>
        <taxon>Pterygota</taxon>
        <taxon>Neoptera</taxon>
        <taxon>Polyneoptera</taxon>
        <taxon>Dictyoptera</taxon>
        <taxon>Blattodea</taxon>
        <taxon>Blattoidea</taxon>
        <taxon>Termitoidae</taxon>
        <taxon>Rhinotermitidae</taxon>
        <taxon>Coptotermes</taxon>
    </lineage>
</organism>
<dbReference type="PANTHER" id="PTHR19346">
    <property type="entry name" value="SUGAR PHOSPHATE TRANSPORTER DOMAIN-CONTAINING PROTEIN"/>
    <property type="match status" value="1"/>
</dbReference>
<evidence type="ECO:0000256" key="8">
    <source>
        <dbReference type="SAM" id="Phobius"/>
    </source>
</evidence>
<comment type="similarity">
    <text evidence="2">Belongs to the SLC35F solute transporter family.</text>
</comment>
<feature type="transmembrane region" description="Helical" evidence="8">
    <location>
        <begin position="43"/>
        <end position="68"/>
    </location>
</feature>
<evidence type="ECO:0000256" key="7">
    <source>
        <dbReference type="SAM" id="MobiDB-lite"/>
    </source>
</evidence>
<dbReference type="GO" id="GO:0022857">
    <property type="term" value="F:transmembrane transporter activity"/>
    <property type="evidence" value="ECO:0007669"/>
    <property type="project" value="InterPro"/>
</dbReference>
<evidence type="ECO:0000256" key="6">
    <source>
        <dbReference type="ARBA" id="ARBA00023136"/>
    </source>
</evidence>
<accession>A0A6L2QAB5</accession>
<dbReference type="GO" id="GO:0016020">
    <property type="term" value="C:membrane"/>
    <property type="evidence" value="ECO:0007669"/>
    <property type="project" value="UniProtKB-SubCell"/>
</dbReference>
<sequence>MENFRQHEVTGSQQDAEPPSGIGTLHKLKGCRNSCCSQSARKIYFGVCVTICVTASWVGATHCIKYLYLRQPITSTGYSNNSNTVHHHIVVSYNAPFFTTWFCTNWTILFFPLYFICYLISTKCKKPGNIIQESVRNFRDKGFTAARFLTRCSLFCLLWVATNYMYIHSLRILLATDVMALFATNVSCVYLLSWVILHEQFVGVRIVAVILCDTGIALLAYMDGITGSPTLGGVVLAASAAACSAVYKVLFKKVIGDASYGQVSLFFSLIGLFNATLLWPLCLVLYFTRVETLHWDQLPWPVLLAASGLSLAANLLGNFSVAVTYDLFITLGLITAVPVSAALDVVLYGEHFVGMKLAGMILIAVGFFLVMFPDNWPDYITRLLRWSRRHRHGAQGSQRRDTVDYRTGYIRSHLRSPSGRVR</sequence>
<keyword evidence="5 8" id="KW-1133">Transmembrane helix</keyword>
<dbReference type="Proteomes" id="UP000502823">
    <property type="component" value="Unassembled WGS sequence"/>
</dbReference>
<keyword evidence="6 8" id="KW-0472">Membrane</keyword>
<feature type="transmembrane region" description="Helical" evidence="8">
    <location>
        <begin position="353"/>
        <end position="372"/>
    </location>
</feature>
<feature type="transmembrane region" description="Helical" evidence="8">
    <location>
        <begin position="328"/>
        <end position="347"/>
    </location>
</feature>
<dbReference type="AlphaFoldDB" id="A0A6L2QAB5"/>
<evidence type="ECO:0000313" key="10">
    <source>
        <dbReference type="Proteomes" id="UP000502823"/>
    </source>
</evidence>
<keyword evidence="3" id="KW-0813">Transport</keyword>
<dbReference type="Pfam" id="PF06027">
    <property type="entry name" value="SLC35F"/>
    <property type="match status" value="1"/>
</dbReference>
<evidence type="ECO:0000256" key="5">
    <source>
        <dbReference type="ARBA" id="ARBA00022989"/>
    </source>
</evidence>
<evidence type="ECO:0000256" key="4">
    <source>
        <dbReference type="ARBA" id="ARBA00022692"/>
    </source>
</evidence>
<gene>
    <name evidence="9" type="ORF">Cfor_03870</name>
</gene>
<dbReference type="FunCoup" id="A0A6L2QAB5">
    <property type="interactions" value="35"/>
</dbReference>
<evidence type="ECO:0000256" key="3">
    <source>
        <dbReference type="ARBA" id="ARBA00022448"/>
    </source>
</evidence>
<protein>
    <recommendedName>
        <fullName evidence="11">EamA domain-containing protein</fullName>
    </recommendedName>
</protein>
<name>A0A6L2QAB5_COPFO</name>
<evidence type="ECO:0008006" key="11">
    <source>
        <dbReference type="Google" id="ProtNLM"/>
    </source>
</evidence>
<dbReference type="OrthoDB" id="10062838at2759"/>
<feature type="transmembrane region" description="Helical" evidence="8">
    <location>
        <begin position="172"/>
        <end position="197"/>
    </location>
</feature>
<evidence type="ECO:0000313" key="9">
    <source>
        <dbReference type="EMBL" id="GFG39885.1"/>
    </source>
</evidence>
<feature type="region of interest" description="Disordered" evidence="7">
    <location>
        <begin position="1"/>
        <end position="21"/>
    </location>
</feature>
<dbReference type="InParanoid" id="A0A6L2QAB5"/>
<feature type="transmembrane region" description="Helical" evidence="8">
    <location>
        <begin position="98"/>
        <end position="120"/>
    </location>
</feature>
<comment type="subcellular location">
    <subcellularLocation>
        <location evidence="1">Membrane</location>
        <topology evidence="1">Multi-pass membrane protein</topology>
    </subcellularLocation>
</comment>
<reference evidence="10" key="1">
    <citation type="submission" date="2020-01" db="EMBL/GenBank/DDBJ databases">
        <title>Draft genome sequence of the Termite Coptotermes fromosanus.</title>
        <authorList>
            <person name="Itakura S."/>
            <person name="Yosikawa Y."/>
            <person name="Umezawa K."/>
        </authorList>
    </citation>
    <scope>NUCLEOTIDE SEQUENCE [LARGE SCALE GENOMIC DNA]</scope>
</reference>
<keyword evidence="10" id="KW-1185">Reference proteome</keyword>
<evidence type="ECO:0000256" key="1">
    <source>
        <dbReference type="ARBA" id="ARBA00004141"/>
    </source>
</evidence>
<dbReference type="InterPro" id="IPR026505">
    <property type="entry name" value="Solute_c_fam_35_mem_F3/F4"/>
</dbReference>
<feature type="transmembrane region" description="Helical" evidence="8">
    <location>
        <begin position="204"/>
        <end position="222"/>
    </location>
</feature>
<feature type="transmembrane region" description="Helical" evidence="8">
    <location>
        <begin position="298"/>
        <end position="316"/>
    </location>
</feature>
<dbReference type="InterPro" id="IPR009262">
    <property type="entry name" value="SLC35_F1/F2/F6"/>
</dbReference>
<evidence type="ECO:0000256" key="2">
    <source>
        <dbReference type="ARBA" id="ARBA00007863"/>
    </source>
</evidence>
<proteinExistence type="inferred from homology"/>
<feature type="transmembrane region" description="Helical" evidence="8">
    <location>
        <begin position="234"/>
        <end position="251"/>
    </location>
</feature>
<dbReference type="PANTHER" id="PTHR19346:SF4">
    <property type="entry name" value="SUGAR PHOSPHATE TRANSPORTER DOMAIN-CONTAINING PROTEIN"/>
    <property type="match status" value="1"/>
</dbReference>
<dbReference type="EMBL" id="BLKM01001271">
    <property type="protein sequence ID" value="GFG39885.1"/>
    <property type="molecule type" value="Genomic_DNA"/>
</dbReference>
<feature type="transmembrane region" description="Helical" evidence="8">
    <location>
        <begin position="148"/>
        <end position="166"/>
    </location>
</feature>
<feature type="transmembrane region" description="Helical" evidence="8">
    <location>
        <begin position="263"/>
        <end position="286"/>
    </location>
</feature>